<accession>A0A481YSL1</accession>
<dbReference type="InterPro" id="IPR036236">
    <property type="entry name" value="Znf_C2H2_sf"/>
</dbReference>
<protein>
    <recommendedName>
        <fullName evidence="3">C2H2-type domain-containing protein</fullName>
    </recommendedName>
</protein>
<dbReference type="EMBL" id="MK500329">
    <property type="protein sequence ID" value="QBK86049.1"/>
    <property type="molecule type" value="Genomic_DNA"/>
</dbReference>
<dbReference type="Pfam" id="PF00096">
    <property type="entry name" value="zf-C2H2"/>
    <property type="match status" value="2"/>
</dbReference>
<feature type="domain" description="C2H2-type" evidence="3">
    <location>
        <begin position="61"/>
        <end position="79"/>
    </location>
</feature>
<evidence type="ECO:0000256" key="1">
    <source>
        <dbReference type="PROSITE-ProRule" id="PRU00042"/>
    </source>
</evidence>
<proteinExistence type="predicted"/>
<evidence type="ECO:0000313" key="4">
    <source>
        <dbReference type="EMBL" id="QBK86049.1"/>
    </source>
</evidence>
<reference evidence="4" key="1">
    <citation type="journal article" date="2019" name="MBio">
        <title>Virus Genomes from Deep Sea Sediments Expand the Ocean Megavirome and Support Independent Origins of Viral Gigantism.</title>
        <authorList>
            <person name="Backstrom D."/>
            <person name="Yutin N."/>
            <person name="Jorgensen S.L."/>
            <person name="Dharamshi J."/>
            <person name="Homa F."/>
            <person name="Zaremba-Niedwiedzka K."/>
            <person name="Spang A."/>
            <person name="Wolf Y.I."/>
            <person name="Koonin E.V."/>
            <person name="Ettema T.J."/>
        </authorList>
    </citation>
    <scope>NUCLEOTIDE SEQUENCE</scope>
</reference>
<dbReference type="GO" id="GO:0008270">
    <property type="term" value="F:zinc ion binding"/>
    <property type="evidence" value="ECO:0007669"/>
    <property type="project" value="UniProtKB-KW"/>
</dbReference>
<keyword evidence="1" id="KW-0862">Zinc</keyword>
<evidence type="ECO:0000259" key="3">
    <source>
        <dbReference type="PROSITE" id="PS50157"/>
    </source>
</evidence>
<keyword evidence="1" id="KW-0479">Metal-binding</keyword>
<evidence type="ECO:0000256" key="2">
    <source>
        <dbReference type="SAM" id="Coils"/>
    </source>
</evidence>
<dbReference type="SUPFAM" id="SSF57667">
    <property type="entry name" value="beta-beta-alpha zinc fingers"/>
    <property type="match status" value="1"/>
</dbReference>
<keyword evidence="1" id="KW-0863">Zinc-finger</keyword>
<keyword evidence="2" id="KW-0175">Coiled coil</keyword>
<organism evidence="4">
    <name type="scientific">Marseillevirus LCMAC101</name>
    <dbReference type="NCBI Taxonomy" id="2506602"/>
    <lineage>
        <taxon>Viruses</taxon>
        <taxon>Varidnaviria</taxon>
        <taxon>Bamfordvirae</taxon>
        <taxon>Nucleocytoviricota</taxon>
        <taxon>Megaviricetes</taxon>
        <taxon>Pimascovirales</taxon>
        <taxon>Pimascovirales incertae sedis</taxon>
        <taxon>Marseilleviridae</taxon>
    </lineage>
</organism>
<dbReference type="PROSITE" id="PS50157">
    <property type="entry name" value="ZINC_FINGER_C2H2_2"/>
    <property type="match status" value="1"/>
</dbReference>
<dbReference type="InterPro" id="IPR013087">
    <property type="entry name" value="Znf_C2H2_type"/>
</dbReference>
<name>A0A481YSL1_9VIRU</name>
<dbReference type="Gene3D" id="3.30.160.60">
    <property type="entry name" value="Classic Zinc Finger"/>
    <property type="match status" value="1"/>
</dbReference>
<feature type="coiled-coil region" evidence="2">
    <location>
        <begin position="102"/>
        <end position="147"/>
    </location>
</feature>
<gene>
    <name evidence="4" type="ORF">LCMAC101_06440</name>
</gene>
<sequence length="328" mass="38341">MEEPFKRWKIHYKSGKVHNKSGSMDTTCKFCEHTFSNPSNYKRHVKSSLKCSHYKKVTDSLKCEYCKKTFTRKASLDKHLDICFLKQIADLKGKHKILLCKEKDKNRKLKKKNGELKKKNNNLKENNAKLKETNEELKDELSEQKGVVSGMQKAPGKTYNAYIHPKLINLPISNIQALTHEMVEQKVSDGILTYEKSAKGYSGMLDVICELITHENDDGIIERNYVCTDVSRNSFHRLLESRKWKSDKGGRYLNNMLDRFIEPMEDYKTKVYEKYKDTPHESMEWDQVNWERKNISRLYSGVVCKEGTEDREELVNALRKEIAKRASV</sequence>